<dbReference type="AlphaFoldDB" id="A0AA36HUC1"/>
<keyword evidence="3" id="KW-1185">Reference proteome</keyword>
<keyword evidence="1" id="KW-0472">Membrane</keyword>
<comment type="caution">
    <text evidence="2">The sequence shown here is derived from an EMBL/GenBank/DDBJ whole genome shotgun (WGS) entry which is preliminary data.</text>
</comment>
<proteinExistence type="predicted"/>
<accession>A0AA36HUC1</accession>
<evidence type="ECO:0000256" key="1">
    <source>
        <dbReference type="SAM" id="Phobius"/>
    </source>
</evidence>
<evidence type="ECO:0000313" key="2">
    <source>
        <dbReference type="EMBL" id="CAJ1375231.1"/>
    </source>
</evidence>
<sequence length="126" mass="13985">MGAFMNQMLAHMFSPDTDLTVEWAQQAFCEARLALTYQYEYQQRQGALSALACAAPAAPRPLRLYARGMAGPRLFLQATGWPILLASSILLTAVVMLTLARRPREAELGSELERLSEPIERQGLCD</sequence>
<dbReference type="EMBL" id="CAUJNA010000308">
    <property type="protein sequence ID" value="CAJ1375231.1"/>
    <property type="molecule type" value="Genomic_DNA"/>
</dbReference>
<reference evidence="2" key="1">
    <citation type="submission" date="2023-08" db="EMBL/GenBank/DDBJ databases">
        <authorList>
            <person name="Chen Y."/>
            <person name="Shah S."/>
            <person name="Dougan E. K."/>
            <person name="Thang M."/>
            <person name="Chan C."/>
        </authorList>
    </citation>
    <scope>NUCLEOTIDE SEQUENCE</scope>
</reference>
<protein>
    <submittedName>
        <fullName evidence="2">Uncharacterized protein</fullName>
    </submittedName>
</protein>
<keyword evidence="1" id="KW-0812">Transmembrane</keyword>
<feature type="transmembrane region" description="Helical" evidence="1">
    <location>
        <begin position="81"/>
        <end position="100"/>
    </location>
</feature>
<name>A0AA36HUC1_9DINO</name>
<evidence type="ECO:0000313" key="3">
    <source>
        <dbReference type="Proteomes" id="UP001178507"/>
    </source>
</evidence>
<dbReference type="Proteomes" id="UP001178507">
    <property type="component" value="Unassembled WGS sequence"/>
</dbReference>
<organism evidence="2 3">
    <name type="scientific">Effrenium voratum</name>
    <dbReference type="NCBI Taxonomy" id="2562239"/>
    <lineage>
        <taxon>Eukaryota</taxon>
        <taxon>Sar</taxon>
        <taxon>Alveolata</taxon>
        <taxon>Dinophyceae</taxon>
        <taxon>Suessiales</taxon>
        <taxon>Symbiodiniaceae</taxon>
        <taxon>Effrenium</taxon>
    </lineage>
</organism>
<keyword evidence="1" id="KW-1133">Transmembrane helix</keyword>
<gene>
    <name evidence="2" type="ORF">EVOR1521_LOCUS4553</name>
</gene>